<evidence type="ECO:0000256" key="7">
    <source>
        <dbReference type="ARBA" id="ARBA00022801"/>
    </source>
</evidence>
<feature type="domain" description="Fructose-1-6-bisphosphatase class I N-terminal" evidence="11">
    <location>
        <begin position="12"/>
        <end position="171"/>
    </location>
</feature>
<dbReference type="InterPro" id="IPR000146">
    <property type="entry name" value="FBPase_class-1"/>
</dbReference>
<dbReference type="EC" id="3.1.3.11" evidence="4"/>
<evidence type="ECO:0000259" key="12">
    <source>
        <dbReference type="Pfam" id="PF18913"/>
    </source>
</evidence>
<evidence type="ECO:0000256" key="6">
    <source>
        <dbReference type="ARBA" id="ARBA00022723"/>
    </source>
</evidence>
<dbReference type="Gene3D" id="3.30.540.10">
    <property type="entry name" value="Fructose-1,6-Bisphosphatase, subunit A, domain 1"/>
    <property type="match status" value="1"/>
</dbReference>
<evidence type="ECO:0000256" key="4">
    <source>
        <dbReference type="ARBA" id="ARBA00013093"/>
    </source>
</evidence>
<evidence type="ECO:0000256" key="2">
    <source>
        <dbReference type="ARBA" id="ARBA00001946"/>
    </source>
</evidence>
<feature type="domain" description="Fructose-1-6-bisphosphatase class 1 C-terminal" evidence="12">
    <location>
        <begin position="184"/>
        <end position="307"/>
    </location>
</feature>
<keyword evidence="7" id="KW-0378">Hydrolase</keyword>
<dbReference type="GO" id="GO:0006094">
    <property type="term" value="P:gluconeogenesis"/>
    <property type="evidence" value="ECO:0007669"/>
    <property type="project" value="TreeGrafter"/>
</dbReference>
<comment type="catalytic activity">
    <reaction evidence="1">
        <text>beta-D-fructose 1,6-bisphosphate + H2O = beta-D-fructose 6-phosphate + phosphate</text>
        <dbReference type="Rhea" id="RHEA:11064"/>
        <dbReference type="ChEBI" id="CHEBI:15377"/>
        <dbReference type="ChEBI" id="CHEBI:32966"/>
        <dbReference type="ChEBI" id="CHEBI:43474"/>
        <dbReference type="ChEBI" id="CHEBI:57634"/>
        <dbReference type="EC" id="3.1.3.11"/>
    </reaction>
</comment>
<dbReference type="Pfam" id="PF18913">
    <property type="entry name" value="FBPase_C"/>
    <property type="match status" value="1"/>
</dbReference>
<reference evidence="13" key="1">
    <citation type="journal article" date="2020" name="Nature">
        <title>Giant virus diversity and host interactions through global metagenomics.</title>
        <authorList>
            <person name="Schulz F."/>
            <person name="Roux S."/>
            <person name="Paez-Espino D."/>
            <person name="Jungbluth S."/>
            <person name="Walsh D.A."/>
            <person name="Denef V.J."/>
            <person name="McMahon K.D."/>
            <person name="Konstantinidis K.T."/>
            <person name="Eloe-Fadrosh E.A."/>
            <person name="Kyrpides N.C."/>
            <person name="Woyke T."/>
        </authorList>
    </citation>
    <scope>NUCLEOTIDE SEQUENCE</scope>
    <source>
        <strain evidence="13">GVMAG-S-3300013093-109</strain>
    </source>
</reference>
<organism evidence="13">
    <name type="scientific">viral metagenome</name>
    <dbReference type="NCBI Taxonomy" id="1070528"/>
    <lineage>
        <taxon>unclassified sequences</taxon>
        <taxon>metagenomes</taxon>
        <taxon>organismal metagenomes</taxon>
    </lineage>
</organism>
<protein>
    <recommendedName>
        <fullName evidence="4">fructose-bisphosphatase</fullName>
        <ecNumber evidence="4">3.1.3.11</ecNumber>
    </recommendedName>
</protein>
<dbReference type="PIRSF" id="PIRSF000904">
    <property type="entry name" value="FBPtase_SBPase"/>
    <property type="match status" value="1"/>
</dbReference>
<dbReference type="Gene3D" id="3.40.190.80">
    <property type="match status" value="1"/>
</dbReference>
<dbReference type="GO" id="GO:0006000">
    <property type="term" value="P:fructose metabolic process"/>
    <property type="evidence" value="ECO:0007669"/>
    <property type="project" value="TreeGrafter"/>
</dbReference>
<dbReference type="EMBL" id="MN740968">
    <property type="protein sequence ID" value="QHU20411.1"/>
    <property type="molecule type" value="Genomic_DNA"/>
</dbReference>
<evidence type="ECO:0000256" key="8">
    <source>
        <dbReference type="ARBA" id="ARBA00022842"/>
    </source>
</evidence>
<keyword evidence="6" id="KW-0479">Metal-binding</keyword>
<name>A0A6C0KT86_9ZZZZ</name>
<dbReference type="GO" id="GO:0046872">
    <property type="term" value="F:metal ion binding"/>
    <property type="evidence" value="ECO:0007669"/>
    <property type="project" value="UniProtKB-KW"/>
</dbReference>
<dbReference type="PRINTS" id="PR00115">
    <property type="entry name" value="F16BPHPHTASE"/>
</dbReference>
<dbReference type="Pfam" id="PF00316">
    <property type="entry name" value="FBPase"/>
    <property type="match status" value="1"/>
</dbReference>
<dbReference type="CDD" id="cd00354">
    <property type="entry name" value="FBPase"/>
    <property type="match status" value="1"/>
</dbReference>
<dbReference type="GO" id="GO:0005986">
    <property type="term" value="P:sucrose biosynthetic process"/>
    <property type="evidence" value="ECO:0007669"/>
    <property type="project" value="TreeGrafter"/>
</dbReference>
<dbReference type="PANTHER" id="PTHR11556">
    <property type="entry name" value="FRUCTOSE-1,6-BISPHOSPHATASE-RELATED"/>
    <property type="match status" value="1"/>
</dbReference>
<comment type="pathway">
    <text evidence="10">Carbohydrate biosynthesis.</text>
</comment>
<dbReference type="InterPro" id="IPR028343">
    <property type="entry name" value="FBPtase"/>
</dbReference>
<evidence type="ECO:0000259" key="11">
    <source>
        <dbReference type="Pfam" id="PF00316"/>
    </source>
</evidence>
<dbReference type="GO" id="GO:0042132">
    <property type="term" value="F:fructose 1,6-bisphosphate 1-phosphatase activity"/>
    <property type="evidence" value="ECO:0007669"/>
    <property type="project" value="UniProtKB-EC"/>
</dbReference>
<evidence type="ECO:0000313" key="13">
    <source>
        <dbReference type="EMBL" id="QHU20411.1"/>
    </source>
</evidence>
<dbReference type="GO" id="GO:0006002">
    <property type="term" value="P:fructose 6-phosphate metabolic process"/>
    <property type="evidence" value="ECO:0007669"/>
    <property type="project" value="TreeGrafter"/>
</dbReference>
<keyword evidence="8" id="KW-0460">Magnesium</keyword>
<dbReference type="FunFam" id="3.40.190.80:FF:000001">
    <property type="entry name" value="Fructose-1,6-bisphosphatase class 1"/>
    <property type="match status" value="1"/>
</dbReference>
<evidence type="ECO:0000256" key="1">
    <source>
        <dbReference type="ARBA" id="ARBA00001273"/>
    </source>
</evidence>
<dbReference type="PANTHER" id="PTHR11556:SF35">
    <property type="entry name" value="SEDOHEPTULOSE-1,7-BISPHOSPHATASE, CHLOROPLASTIC"/>
    <property type="match status" value="1"/>
</dbReference>
<dbReference type="HAMAP" id="MF_01855">
    <property type="entry name" value="FBPase_class1"/>
    <property type="match status" value="1"/>
</dbReference>
<dbReference type="GO" id="GO:0005737">
    <property type="term" value="C:cytoplasm"/>
    <property type="evidence" value="ECO:0007669"/>
    <property type="project" value="TreeGrafter"/>
</dbReference>
<evidence type="ECO:0000256" key="9">
    <source>
        <dbReference type="ARBA" id="ARBA00023277"/>
    </source>
</evidence>
<dbReference type="InterPro" id="IPR044015">
    <property type="entry name" value="FBPase_C_dom"/>
</dbReference>
<evidence type="ECO:0000256" key="3">
    <source>
        <dbReference type="ARBA" id="ARBA00010941"/>
    </source>
</evidence>
<dbReference type="GO" id="GO:0030388">
    <property type="term" value="P:fructose 1,6-bisphosphate metabolic process"/>
    <property type="evidence" value="ECO:0007669"/>
    <property type="project" value="TreeGrafter"/>
</dbReference>
<proteinExistence type="inferred from homology"/>
<comment type="cofactor">
    <cofactor evidence="2">
        <name>Mg(2+)</name>
        <dbReference type="ChEBI" id="CHEBI:18420"/>
    </cofactor>
</comment>
<accession>A0A6C0KT86</accession>
<keyword evidence="5" id="KW-0963">Cytoplasm</keyword>
<evidence type="ECO:0000256" key="10">
    <source>
        <dbReference type="ARBA" id="ARBA00024331"/>
    </source>
</evidence>
<sequence>MNQTLFQYYSFLNTEVRNLLNTVARASIEIERYVRYQAIHDVKPVASLENASGDVQKHLDVLSHDIMVKHLTQSKSCNVLLSEEVDEPILVPKEHKGLYLVAFDPLDGSSNIDCNAPVGTIFSIYENKKEEVLLKGDQIVAAGYVLYGPATELIIAVNGKVDRFVLNSHTNYVFIETITLKGKSKKIYSINEANSNQWKKDIDQYIAQYKQANYTARYIGSMVGDVHRTLMYGGMFCYPADRKNPNGKLRLFYECYPIAYIMELAGGKAIVGNESNQRILEVEPTKVHQRTPILLGTVEEIIKYETILLSKL</sequence>
<keyword evidence="9" id="KW-0119">Carbohydrate metabolism</keyword>
<comment type="similarity">
    <text evidence="3">Belongs to the FBPase class 1 family.</text>
</comment>
<dbReference type="PIRSF" id="PIRSF500210">
    <property type="entry name" value="FBPtase"/>
    <property type="match status" value="1"/>
</dbReference>
<dbReference type="AlphaFoldDB" id="A0A6C0KT86"/>
<dbReference type="InterPro" id="IPR033391">
    <property type="entry name" value="FBPase_N"/>
</dbReference>
<evidence type="ECO:0000256" key="5">
    <source>
        <dbReference type="ARBA" id="ARBA00022490"/>
    </source>
</evidence>
<dbReference type="SUPFAM" id="SSF56655">
    <property type="entry name" value="Carbohydrate phosphatase"/>
    <property type="match status" value="1"/>
</dbReference>